<reference evidence="3" key="1">
    <citation type="journal article" date="2017" name="Plant J.">
        <title>The pomegranate (Punica granatum L.) genome and the genomics of punicalagin biosynthesis.</title>
        <authorList>
            <person name="Qin G."/>
            <person name="Xu C."/>
            <person name="Ming R."/>
            <person name="Tang H."/>
            <person name="Guyot R."/>
            <person name="Kramer E.M."/>
            <person name="Hu Y."/>
            <person name="Yi X."/>
            <person name="Qi Y."/>
            <person name="Xu X."/>
            <person name="Gao Z."/>
            <person name="Pan H."/>
            <person name="Jian J."/>
            <person name="Tian Y."/>
            <person name="Yue Z."/>
            <person name="Xu Y."/>
        </authorList>
    </citation>
    <scope>NUCLEOTIDE SEQUENCE [LARGE SCALE GENOMIC DNA]</scope>
    <source>
        <strain evidence="3">cv. Dabenzi</strain>
    </source>
</reference>
<name>A0A218Y341_PUNGR</name>
<dbReference type="Pfam" id="PF08276">
    <property type="entry name" value="PAN_2"/>
    <property type="match status" value="1"/>
</dbReference>
<dbReference type="InterPro" id="IPR003609">
    <property type="entry name" value="Pan_app"/>
</dbReference>
<gene>
    <name evidence="2" type="ORF">CDL15_Pgr023305</name>
</gene>
<comment type="caution">
    <text evidence="2">The sequence shown here is derived from an EMBL/GenBank/DDBJ whole genome shotgun (WGS) entry which is preliminary data.</text>
</comment>
<dbReference type="EMBL" id="MTKT01000420">
    <property type="protein sequence ID" value="OWM90972.1"/>
    <property type="molecule type" value="Genomic_DNA"/>
</dbReference>
<dbReference type="PANTHER" id="PTHR32444:SF235">
    <property type="entry name" value="OS01G0783900 PROTEIN"/>
    <property type="match status" value="1"/>
</dbReference>
<organism evidence="2 3">
    <name type="scientific">Punica granatum</name>
    <name type="common">Pomegranate</name>
    <dbReference type="NCBI Taxonomy" id="22663"/>
    <lineage>
        <taxon>Eukaryota</taxon>
        <taxon>Viridiplantae</taxon>
        <taxon>Streptophyta</taxon>
        <taxon>Embryophyta</taxon>
        <taxon>Tracheophyta</taxon>
        <taxon>Spermatophyta</taxon>
        <taxon>Magnoliopsida</taxon>
        <taxon>eudicotyledons</taxon>
        <taxon>Gunneridae</taxon>
        <taxon>Pentapetalae</taxon>
        <taxon>rosids</taxon>
        <taxon>malvids</taxon>
        <taxon>Myrtales</taxon>
        <taxon>Lythraceae</taxon>
        <taxon>Punica</taxon>
    </lineage>
</organism>
<sequence length="220" mass="24680">MIEGCCLVFVRKSIDRNLGSAASPGLRSVLMGRYSTSPGTVERSIGACPGSSQETDAMSSIFVEILVSATVSLKLIKVGRPSVRSEVTDPTECKDKCLPNCECRAYSYTYNESVATDKCWLWLQDLNNIQEDTENGRDVYVRVEHLSFYYRLSSTQFTCCSARRIQEWMNSGEYTNDNKEGMKNPFLDMEVILEATNYFSDENKLGQGGFGPVYKATIHF</sequence>
<proteinExistence type="predicted"/>
<evidence type="ECO:0000259" key="1">
    <source>
        <dbReference type="PROSITE" id="PS50948"/>
    </source>
</evidence>
<dbReference type="SUPFAM" id="SSF56112">
    <property type="entry name" value="Protein kinase-like (PK-like)"/>
    <property type="match status" value="1"/>
</dbReference>
<dbReference type="Gene3D" id="3.30.200.20">
    <property type="entry name" value="Phosphorylase Kinase, domain 1"/>
    <property type="match status" value="1"/>
</dbReference>
<dbReference type="SUPFAM" id="SSF57414">
    <property type="entry name" value="Hairpin loop containing domain-like"/>
    <property type="match status" value="1"/>
</dbReference>
<dbReference type="PANTHER" id="PTHR32444">
    <property type="entry name" value="BULB-TYPE LECTIN DOMAIN-CONTAINING PROTEIN"/>
    <property type="match status" value="1"/>
</dbReference>
<dbReference type="Proteomes" id="UP000197138">
    <property type="component" value="Unassembled WGS sequence"/>
</dbReference>
<evidence type="ECO:0000313" key="3">
    <source>
        <dbReference type="Proteomes" id="UP000197138"/>
    </source>
</evidence>
<feature type="domain" description="Apple" evidence="1">
    <location>
        <begin position="48"/>
        <end position="144"/>
    </location>
</feature>
<protein>
    <recommendedName>
        <fullName evidence="1">Apple domain-containing protein</fullName>
    </recommendedName>
</protein>
<evidence type="ECO:0000313" key="2">
    <source>
        <dbReference type="EMBL" id="OWM90972.1"/>
    </source>
</evidence>
<dbReference type="PROSITE" id="PS50948">
    <property type="entry name" value="PAN"/>
    <property type="match status" value="1"/>
</dbReference>
<dbReference type="CDD" id="cd01098">
    <property type="entry name" value="PAN_AP_plant"/>
    <property type="match status" value="1"/>
</dbReference>
<accession>A0A218Y341</accession>
<dbReference type="AlphaFoldDB" id="A0A218Y341"/>
<dbReference type="InterPro" id="IPR011009">
    <property type="entry name" value="Kinase-like_dom_sf"/>
</dbReference>
<dbReference type="SMART" id="SM00473">
    <property type="entry name" value="PAN_AP"/>
    <property type="match status" value="1"/>
</dbReference>